<name>E3H9W6_ILYPC</name>
<organism evidence="2 3">
    <name type="scientific">Ilyobacter polytropus (strain ATCC 51220 / DSM 2926 / LMG 16218 / CuHBu1)</name>
    <dbReference type="NCBI Taxonomy" id="572544"/>
    <lineage>
        <taxon>Bacteria</taxon>
        <taxon>Fusobacteriati</taxon>
        <taxon>Fusobacteriota</taxon>
        <taxon>Fusobacteriia</taxon>
        <taxon>Fusobacteriales</taxon>
        <taxon>Fusobacteriaceae</taxon>
        <taxon>Ilyobacter</taxon>
    </lineage>
</organism>
<dbReference type="RefSeq" id="WP_013386694.1">
    <property type="nucleotide sequence ID" value="NC_014632.1"/>
</dbReference>
<dbReference type="HOGENOM" id="CLU_945858_0_0_0"/>
<dbReference type="AlphaFoldDB" id="E3H9W6"/>
<dbReference type="EMBL" id="CP002281">
    <property type="protein sequence ID" value="ADO82023.1"/>
    <property type="molecule type" value="Genomic_DNA"/>
</dbReference>
<keyword evidence="1" id="KW-0732">Signal</keyword>
<evidence type="ECO:0000313" key="2">
    <source>
        <dbReference type="EMBL" id="ADO82023.1"/>
    </source>
</evidence>
<dbReference type="Proteomes" id="UP000006875">
    <property type="component" value="Chromosome"/>
</dbReference>
<dbReference type="KEGG" id="ipo:Ilyop_0234"/>
<proteinExistence type="predicted"/>
<evidence type="ECO:0008006" key="4">
    <source>
        <dbReference type="Google" id="ProtNLM"/>
    </source>
</evidence>
<accession>E3H9W6</accession>
<reference evidence="2 3" key="1">
    <citation type="journal article" date="2010" name="Stand. Genomic Sci.">
        <title>Complete genome sequence of Ilyobacter polytropus type strain (CuHbu1).</title>
        <authorList>
            <person name="Sikorski J."/>
            <person name="Chertkov O."/>
            <person name="Lapidus A."/>
            <person name="Nolan M."/>
            <person name="Lucas S."/>
            <person name="Del Rio T.G."/>
            <person name="Tice H."/>
            <person name="Cheng J.F."/>
            <person name="Tapia R."/>
            <person name="Han C."/>
            <person name="Goodwin L."/>
            <person name="Pitluck S."/>
            <person name="Liolios K."/>
            <person name="Ivanova N."/>
            <person name="Mavromatis K."/>
            <person name="Mikhailova N."/>
            <person name="Pati A."/>
            <person name="Chen A."/>
            <person name="Palaniappan K."/>
            <person name="Land M."/>
            <person name="Hauser L."/>
            <person name="Chang Y.J."/>
            <person name="Jeffries C.D."/>
            <person name="Brambilla E."/>
            <person name="Yasawong M."/>
            <person name="Rohde M."/>
            <person name="Pukall R."/>
            <person name="Spring S."/>
            <person name="Goker M."/>
            <person name="Woyke T."/>
            <person name="Bristow J."/>
            <person name="Eisen J.A."/>
            <person name="Markowitz V."/>
            <person name="Hugenholtz P."/>
            <person name="Kyrpides N.C."/>
            <person name="Klenk H.P."/>
        </authorList>
    </citation>
    <scope>NUCLEOTIDE SEQUENCE [LARGE SCALE GENOMIC DNA]</scope>
    <source>
        <strain evidence="3">ATCC 51220 / DSM 2926 / LMG 16218 / CuHBu1</strain>
    </source>
</reference>
<feature type="chain" id="PRO_5003170244" description="Porin domain-containing protein" evidence="1">
    <location>
        <begin position="20"/>
        <end position="304"/>
    </location>
</feature>
<keyword evidence="3" id="KW-1185">Reference proteome</keyword>
<sequence length="304" mass="33866">MKKRLIVTLAGLLTLGVMAPAATGWIRNWAELTEERPTNNDTGSNSQGVEWTLAEGSIGITDKLAVTFDVEKNYDNITNGKDLETYWDNRFGFSYDLGKSGDWDLSTGIDYYYDTNGSDDVTKSQYSPWFEASTALTDNTKLTFWGAMYYNDGNANQYDDDGNKTGKVHGDDYELDILLDTGKVAFFDYTGTWLYLYHNTSGGSGSNESTSAELEAEAFTTVYTHDSGVYAGIEYYFDGEAGDKAEEWMDSHIGPRIGYSTKLDDGVTAWVYTSYEVLSVNYKEGGDWYSDNEFQVVAGLKATF</sequence>
<evidence type="ECO:0000256" key="1">
    <source>
        <dbReference type="SAM" id="SignalP"/>
    </source>
</evidence>
<evidence type="ECO:0000313" key="3">
    <source>
        <dbReference type="Proteomes" id="UP000006875"/>
    </source>
</evidence>
<protein>
    <recommendedName>
        <fullName evidence="4">Porin domain-containing protein</fullName>
    </recommendedName>
</protein>
<gene>
    <name evidence="2" type="ordered locus">Ilyop_0234</name>
</gene>
<feature type="signal peptide" evidence="1">
    <location>
        <begin position="1"/>
        <end position="19"/>
    </location>
</feature>